<dbReference type="EC" id="3.2.2.31" evidence="4 14"/>
<evidence type="ECO:0000256" key="10">
    <source>
        <dbReference type="ARBA" id="ARBA00023004"/>
    </source>
</evidence>
<dbReference type="CDD" id="cd00056">
    <property type="entry name" value="ENDO3c"/>
    <property type="match status" value="1"/>
</dbReference>
<dbReference type="InterPro" id="IPR029119">
    <property type="entry name" value="MutY_C"/>
</dbReference>
<evidence type="ECO:0000256" key="5">
    <source>
        <dbReference type="ARBA" id="ARBA00022023"/>
    </source>
</evidence>
<dbReference type="PROSITE" id="PS00764">
    <property type="entry name" value="ENDONUCLEASE_III_1"/>
    <property type="match status" value="1"/>
</dbReference>
<dbReference type="InterPro" id="IPR023170">
    <property type="entry name" value="HhH_base_excis_C"/>
</dbReference>
<dbReference type="InterPro" id="IPR000445">
    <property type="entry name" value="HhH_motif"/>
</dbReference>
<dbReference type="SUPFAM" id="SSF48150">
    <property type="entry name" value="DNA-glycosylase"/>
    <property type="match status" value="1"/>
</dbReference>
<keyword evidence="13 14" id="KW-0326">Glycosidase</keyword>
<dbReference type="InterPro" id="IPR003265">
    <property type="entry name" value="HhH-GPD_domain"/>
</dbReference>
<dbReference type="FunFam" id="1.10.340.30:FF:000002">
    <property type="entry name" value="Adenine DNA glycosylase"/>
    <property type="match status" value="1"/>
</dbReference>
<dbReference type="Pfam" id="PF00730">
    <property type="entry name" value="HhH-GPD"/>
    <property type="match status" value="1"/>
</dbReference>
<comment type="cofactor">
    <cofactor evidence="14">
        <name>[4Fe-4S] cluster</name>
        <dbReference type="ChEBI" id="CHEBI:49883"/>
    </cofactor>
    <text evidence="14">Binds 1 [4Fe-4S] cluster.</text>
</comment>
<organism evidence="16 17">
    <name type="scientific">Vogesella indigofera</name>
    <name type="common">Pseudomonas indigofera</name>
    <dbReference type="NCBI Taxonomy" id="45465"/>
    <lineage>
        <taxon>Bacteria</taxon>
        <taxon>Pseudomonadati</taxon>
        <taxon>Pseudomonadota</taxon>
        <taxon>Betaproteobacteria</taxon>
        <taxon>Neisseriales</taxon>
        <taxon>Chromobacteriaceae</taxon>
        <taxon>Vogesella</taxon>
    </lineage>
</organism>
<dbReference type="GO" id="GO:0032357">
    <property type="term" value="F:oxidized purine DNA binding"/>
    <property type="evidence" value="ECO:0007669"/>
    <property type="project" value="TreeGrafter"/>
</dbReference>
<dbReference type="GO" id="GO:0051539">
    <property type="term" value="F:4 iron, 4 sulfur cluster binding"/>
    <property type="evidence" value="ECO:0007669"/>
    <property type="project" value="UniProtKB-UniRule"/>
</dbReference>
<evidence type="ECO:0000256" key="12">
    <source>
        <dbReference type="ARBA" id="ARBA00023204"/>
    </source>
</evidence>
<evidence type="ECO:0000256" key="6">
    <source>
        <dbReference type="ARBA" id="ARBA00022485"/>
    </source>
</evidence>
<dbReference type="NCBIfam" id="TIGR01084">
    <property type="entry name" value="mutY"/>
    <property type="match status" value="1"/>
</dbReference>
<gene>
    <name evidence="16" type="ORF">C8E02_0098</name>
</gene>
<evidence type="ECO:0000313" key="17">
    <source>
        <dbReference type="Proteomes" id="UP000279384"/>
    </source>
</evidence>
<proteinExistence type="inferred from homology"/>
<evidence type="ECO:0000259" key="15">
    <source>
        <dbReference type="SMART" id="SM00478"/>
    </source>
</evidence>
<evidence type="ECO:0000256" key="13">
    <source>
        <dbReference type="ARBA" id="ARBA00023295"/>
    </source>
</evidence>
<dbReference type="Proteomes" id="UP000279384">
    <property type="component" value="Unassembled WGS sequence"/>
</dbReference>
<evidence type="ECO:0000256" key="7">
    <source>
        <dbReference type="ARBA" id="ARBA00022723"/>
    </source>
</evidence>
<dbReference type="GO" id="GO:0006284">
    <property type="term" value="P:base-excision repair"/>
    <property type="evidence" value="ECO:0007669"/>
    <property type="project" value="UniProtKB-UniRule"/>
</dbReference>
<dbReference type="SUPFAM" id="SSF55811">
    <property type="entry name" value="Nudix"/>
    <property type="match status" value="1"/>
</dbReference>
<protein>
    <recommendedName>
        <fullName evidence="5 14">Adenine DNA glycosylase</fullName>
        <ecNumber evidence="4 14">3.2.2.31</ecNumber>
    </recommendedName>
</protein>
<dbReference type="InterPro" id="IPR004035">
    <property type="entry name" value="Endouclease-III_FeS-bd_BS"/>
</dbReference>
<keyword evidence="11" id="KW-0411">Iron-sulfur</keyword>
<dbReference type="SMART" id="SM00478">
    <property type="entry name" value="ENDO3c"/>
    <property type="match status" value="1"/>
</dbReference>
<dbReference type="PANTHER" id="PTHR42944:SF1">
    <property type="entry name" value="ADENINE DNA GLYCOSYLASE"/>
    <property type="match status" value="1"/>
</dbReference>
<keyword evidence="7" id="KW-0479">Metal-binding</keyword>
<evidence type="ECO:0000256" key="8">
    <source>
        <dbReference type="ARBA" id="ARBA00022763"/>
    </source>
</evidence>
<evidence type="ECO:0000256" key="9">
    <source>
        <dbReference type="ARBA" id="ARBA00022801"/>
    </source>
</evidence>
<accession>A0A495BND6</accession>
<keyword evidence="8 14" id="KW-0227">DNA damage</keyword>
<dbReference type="PROSITE" id="PS01155">
    <property type="entry name" value="ENDONUCLEASE_III_2"/>
    <property type="match status" value="1"/>
</dbReference>
<comment type="similarity">
    <text evidence="3 14">Belongs to the Nth/MutY family.</text>
</comment>
<comment type="caution">
    <text evidence="16">The sequence shown here is derived from an EMBL/GenBank/DDBJ whole genome shotgun (WGS) entry which is preliminary data.</text>
</comment>
<evidence type="ECO:0000256" key="3">
    <source>
        <dbReference type="ARBA" id="ARBA00008343"/>
    </source>
</evidence>
<dbReference type="Pfam" id="PF00633">
    <property type="entry name" value="HHH"/>
    <property type="match status" value="1"/>
</dbReference>
<dbReference type="InterPro" id="IPR011257">
    <property type="entry name" value="DNA_glycosylase"/>
</dbReference>
<evidence type="ECO:0000256" key="11">
    <source>
        <dbReference type="ARBA" id="ARBA00023014"/>
    </source>
</evidence>
<name>A0A495BND6_VOGIN</name>
<dbReference type="InterPro" id="IPR044298">
    <property type="entry name" value="MIG/MutY"/>
</dbReference>
<dbReference type="Gene3D" id="1.10.340.30">
    <property type="entry name" value="Hypothetical protein, domain 2"/>
    <property type="match status" value="1"/>
</dbReference>
<keyword evidence="12" id="KW-0234">DNA repair</keyword>
<dbReference type="Pfam" id="PF14815">
    <property type="entry name" value="NUDIX_4"/>
    <property type="match status" value="1"/>
</dbReference>
<evidence type="ECO:0000256" key="1">
    <source>
        <dbReference type="ARBA" id="ARBA00000843"/>
    </source>
</evidence>
<dbReference type="GO" id="GO:0046872">
    <property type="term" value="F:metal ion binding"/>
    <property type="evidence" value="ECO:0007669"/>
    <property type="project" value="UniProtKB-UniRule"/>
</dbReference>
<dbReference type="EMBL" id="RBID01000001">
    <property type="protein sequence ID" value="RKQ63084.1"/>
    <property type="molecule type" value="Genomic_DNA"/>
</dbReference>
<dbReference type="Gene3D" id="1.10.1670.10">
    <property type="entry name" value="Helix-hairpin-Helix base-excision DNA repair enzymes (C-terminal)"/>
    <property type="match status" value="1"/>
</dbReference>
<feature type="domain" description="HhH-GPD" evidence="15">
    <location>
        <begin position="39"/>
        <end position="192"/>
    </location>
</feature>
<keyword evidence="6" id="KW-0004">4Fe-4S</keyword>
<evidence type="ECO:0000256" key="4">
    <source>
        <dbReference type="ARBA" id="ARBA00012045"/>
    </source>
</evidence>
<sequence length="356" mass="38657">MTLQSAFAARLVAWQKQHGRHGLPWQVSDPYRVWLSEIMLQQTQVSTVLGYYARFLGRFPDLATLAAAPVEDVLAHWSGLGYYTRARNLHKAAQQVMAGFGGAFPARREAIETLPGIGRSTAAAIAAFAFGQRETILDGNVKRVLTRCFGIDGYPGDKKVEAQLWTLAESLLPAADGDMVAYTQGLMDLGATVCSRSRPACGVCPMADGCVAARDGRTAELPQRKPKKVQPQRETVMLIALHQGQVLLQRRPPSGIWGGLLSLPEFESTLAIADWLADNGDGELLPVWPELRHVFTHFRLTITPQCVPLQSLAASHCAEDGHVWLPLAQALDAGVPTPVRKLLLQALQSPAGATND</sequence>
<comment type="function">
    <text evidence="2">Adenine glycosylase active on G-A mispairs. MutY also corrects error-prone DNA synthesis past GO lesions which are due to the oxidatively damaged form of guanine: 7,8-dihydro-8-oxoguanine (8-oxo-dGTP).</text>
</comment>
<dbReference type="GO" id="GO:0034039">
    <property type="term" value="F:8-oxo-7,8-dihydroguanine DNA N-glycosylase activity"/>
    <property type="evidence" value="ECO:0007669"/>
    <property type="project" value="TreeGrafter"/>
</dbReference>
<dbReference type="PANTHER" id="PTHR42944">
    <property type="entry name" value="ADENINE DNA GLYCOSYLASE"/>
    <property type="match status" value="1"/>
</dbReference>
<evidence type="ECO:0000313" key="16">
    <source>
        <dbReference type="EMBL" id="RKQ63084.1"/>
    </source>
</evidence>
<keyword evidence="9" id="KW-0378">Hydrolase</keyword>
<dbReference type="InterPro" id="IPR005760">
    <property type="entry name" value="A/G_AdeGlyc_MutY"/>
</dbReference>
<dbReference type="GO" id="GO:0000701">
    <property type="term" value="F:purine-specific mismatch base pair DNA N-glycosylase activity"/>
    <property type="evidence" value="ECO:0007669"/>
    <property type="project" value="UniProtKB-EC"/>
</dbReference>
<dbReference type="AlphaFoldDB" id="A0A495BND6"/>
<dbReference type="CDD" id="cd03431">
    <property type="entry name" value="NUDIX_DNA_Glycosylase_C-MutY"/>
    <property type="match status" value="1"/>
</dbReference>
<dbReference type="InterPro" id="IPR015797">
    <property type="entry name" value="NUDIX_hydrolase-like_dom_sf"/>
</dbReference>
<dbReference type="SMART" id="SM00525">
    <property type="entry name" value="FES"/>
    <property type="match status" value="1"/>
</dbReference>
<dbReference type="RefSeq" id="WP_120809237.1">
    <property type="nucleotide sequence ID" value="NZ_RBID01000001.1"/>
</dbReference>
<dbReference type="InterPro" id="IPR003651">
    <property type="entry name" value="Endonuclease3_FeS-loop_motif"/>
</dbReference>
<evidence type="ECO:0000256" key="2">
    <source>
        <dbReference type="ARBA" id="ARBA00002933"/>
    </source>
</evidence>
<dbReference type="Gene3D" id="3.90.79.10">
    <property type="entry name" value="Nucleoside Triphosphate Pyrophosphohydrolase"/>
    <property type="match status" value="1"/>
</dbReference>
<reference evidence="16 17" key="1">
    <citation type="submission" date="2018-10" db="EMBL/GenBank/DDBJ databases">
        <title>Genomic Encyclopedia of Type Strains, Phase IV (KMG-IV): sequencing the most valuable type-strain genomes for metagenomic binning, comparative biology and taxonomic classification.</title>
        <authorList>
            <person name="Goeker M."/>
        </authorList>
    </citation>
    <scope>NUCLEOTIDE SEQUENCE [LARGE SCALE GENOMIC DNA]</scope>
    <source>
        <strain evidence="16 17">DSM 3303</strain>
    </source>
</reference>
<dbReference type="GO" id="GO:0035485">
    <property type="term" value="F:adenine/guanine mispair binding"/>
    <property type="evidence" value="ECO:0007669"/>
    <property type="project" value="TreeGrafter"/>
</dbReference>
<comment type="catalytic activity">
    <reaction evidence="1 14">
        <text>Hydrolyzes free adenine bases from 7,8-dihydro-8-oxoguanine:adenine mismatched double-stranded DNA, leaving an apurinic site.</text>
        <dbReference type="EC" id="3.2.2.31"/>
    </reaction>
</comment>
<keyword evidence="10 14" id="KW-0408">Iron</keyword>
<dbReference type="GO" id="GO:0006298">
    <property type="term" value="P:mismatch repair"/>
    <property type="evidence" value="ECO:0007669"/>
    <property type="project" value="TreeGrafter"/>
</dbReference>
<dbReference type="InterPro" id="IPR004036">
    <property type="entry name" value="Endonuclease-III-like_CS2"/>
</dbReference>
<evidence type="ECO:0000256" key="14">
    <source>
        <dbReference type="RuleBase" id="RU365096"/>
    </source>
</evidence>